<protein>
    <submittedName>
        <fullName evidence="10">EamA family transporter RarD</fullName>
    </submittedName>
</protein>
<dbReference type="GO" id="GO:0005886">
    <property type="term" value="C:plasma membrane"/>
    <property type="evidence" value="ECO:0007669"/>
    <property type="project" value="UniProtKB-SubCell"/>
</dbReference>
<evidence type="ECO:0000256" key="4">
    <source>
        <dbReference type="ARBA" id="ARBA00022475"/>
    </source>
</evidence>
<sequence>MEQSYANNYKKGVLLTLSCYIIWGFFPIYWFPLSGVDPLQLMAQRIGWSLAFIMILLCFRKEDRLLLKDAFFNRRIIVTFMASSFFLFMNWSIYLYAISSHQVLEASLGYYINPLVSIFLGRVFFKEALTKVQYLAISLAAIGVLWLALLAGTIPYIALLLAFSFSFYSAMKKIVALPPLPGLFLETLFMMPFTIIYLVAVYKNGDLIFLELENLPLTLLILSGAATTIPLLLFAKGAKYIPLSLVGILQYVSPTLQLLTGLFLFNETLPPLRLIGFTIVWISVITYISSEVHRAKNGQKRREEAEERRLKQLSREIAGE</sequence>
<dbReference type="InterPro" id="IPR037185">
    <property type="entry name" value="EmrE-like"/>
</dbReference>
<feature type="domain" description="EamA" evidence="9">
    <location>
        <begin position="157"/>
        <end position="285"/>
    </location>
</feature>
<evidence type="ECO:0000256" key="8">
    <source>
        <dbReference type="SAM" id="Phobius"/>
    </source>
</evidence>
<feature type="transmembrane region" description="Helical" evidence="8">
    <location>
        <begin position="183"/>
        <end position="202"/>
    </location>
</feature>
<evidence type="ECO:0000259" key="9">
    <source>
        <dbReference type="Pfam" id="PF00892"/>
    </source>
</evidence>
<keyword evidence="4" id="KW-1003">Cell membrane</keyword>
<keyword evidence="3" id="KW-0813">Transport</keyword>
<dbReference type="PANTHER" id="PTHR22911:SF137">
    <property type="entry name" value="SOLUTE CARRIER FAMILY 35 MEMBER G2-RELATED"/>
    <property type="match status" value="1"/>
</dbReference>
<feature type="transmembrane region" description="Helical" evidence="8">
    <location>
        <begin position="12"/>
        <end position="30"/>
    </location>
</feature>
<feature type="transmembrane region" description="Helical" evidence="8">
    <location>
        <begin position="42"/>
        <end position="59"/>
    </location>
</feature>
<dbReference type="InterPro" id="IPR000620">
    <property type="entry name" value="EamA_dom"/>
</dbReference>
<dbReference type="PANTHER" id="PTHR22911">
    <property type="entry name" value="ACYL-MALONYL CONDENSING ENZYME-RELATED"/>
    <property type="match status" value="1"/>
</dbReference>
<dbReference type="SUPFAM" id="SSF103481">
    <property type="entry name" value="Multidrug resistance efflux transporter EmrE"/>
    <property type="match status" value="2"/>
</dbReference>
<gene>
    <name evidence="10" type="primary">rarD</name>
    <name evidence="10" type="ORF">DC082_04420</name>
</gene>
<feature type="transmembrane region" description="Helical" evidence="8">
    <location>
        <begin position="71"/>
        <end position="96"/>
    </location>
</feature>
<keyword evidence="7 8" id="KW-0472">Membrane</keyword>
<feature type="transmembrane region" description="Helical" evidence="8">
    <location>
        <begin position="271"/>
        <end position="292"/>
    </location>
</feature>
<dbReference type="Pfam" id="PF00892">
    <property type="entry name" value="EamA"/>
    <property type="match status" value="2"/>
</dbReference>
<keyword evidence="11" id="KW-1185">Reference proteome</keyword>
<evidence type="ECO:0000256" key="7">
    <source>
        <dbReference type="ARBA" id="ARBA00023136"/>
    </source>
</evidence>
<comment type="similarity">
    <text evidence="2">Belongs to the EamA transporter family.</text>
</comment>
<evidence type="ECO:0000256" key="2">
    <source>
        <dbReference type="ARBA" id="ARBA00007362"/>
    </source>
</evidence>
<comment type="caution">
    <text evidence="10">The sequence shown here is derived from an EMBL/GenBank/DDBJ whole genome shotgun (WGS) entry which is preliminary data.</text>
</comment>
<dbReference type="NCBIfam" id="TIGR00688">
    <property type="entry name" value="rarD"/>
    <property type="match status" value="1"/>
</dbReference>
<proteinExistence type="inferred from homology"/>
<evidence type="ECO:0000256" key="5">
    <source>
        <dbReference type="ARBA" id="ARBA00022692"/>
    </source>
</evidence>
<organism evidence="10 11">
    <name type="scientific">Ignatzschineria indica</name>
    <dbReference type="NCBI Taxonomy" id="472583"/>
    <lineage>
        <taxon>Bacteria</taxon>
        <taxon>Pseudomonadati</taxon>
        <taxon>Pseudomonadota</taxon>
        <taxon>Gammaproteobacteria</taxon>
        <taxon>Cardiobacteriales</taxon>
        <taxon>Ignatzschineriaceae</taxon>
        <taxon>Ignatzschineria</taxon>
    </lineage>
</organism>
<feature type="transmembrane region" description="Helical" evidence="8">
    <location>
        <begin position="214"/>
        <end position="234"/>
    </location>
</feature>
<dbReference type="AlphaFoldDB" id="A0A2U2ANN8"/>
<feature type="domain" description="EamA" evidence="9">
    <location>
        <begin position="11"/>
        <end position="147"/>
    </location>
</feature>
<evidence type="ECO:0000256" key="3">
    <source>
        <dbReference type="ARBA" id="ARBA00022448"/>
    </source>
</evidence>
<name>A0A2U2ANN8_9GAMM</name>
<keyword evidence="5 8" id="KW-0812">Transmembrane</keyword>
<reference evidence="10 11" key="1">
    <citation type="journal article" date="2018" name="Genome Announc.">
        <title>Ignatzschineria cameli sp. nov., isolated from necrotic foot tissue of dromedaries (Camelus dromedarius) and associated maggots (Wohlfahrtia species) in Dubai.</title>
        <authorList>
            <person name="Tsang C.C."/>
            <person name="Tang J.Y."/>
            <person name="Fong J.Y."/>
            <person name="Kinne J."/>
            <person name="Lee H.H."/>
            <person name="Joseph M."/>
            <person name="Jose S."/>
            <person name="Schuster R.K."/>
            <person name="Tang Y."/>
            <person name="Sivakumar S."/>
            <person name="Chen J.H."/>
            <person name="Teng J.L."/>
            <person name="Lau S.K."/>
            <person name="Wernery U."/>
            <person name="Woo P.C."/>
        </authorList>
    </citation>
    <scope>NUCLEOTIDE SEQUENCE [LARGE SCALE GENOMIC DNA]</scope>
    <source>
        <strain evidence="10 11">KCTC 22643</strain>
    </source>
</reference>
<dbReference type="Proteomes" id="UP000244948">
    <property type="component" value="Unassembled WGS sequence"/>
</dbReference>
<accession>A0A2U2ANN8</accession>
<evidence type="ECO:0000256" key="6">
    <source>
        <dbReference type="ARBA" id="ARBA00022989"/>
    </source>
</evidence>
<dbReference type="RefSeq" id="WP_109235915.1">
    <property type="nucleotide sequence ID" value="NZ_BMXZ01000001.1"/>
</dbReference>
<dbReference type="EMBL" id="QEWR01000002">
    <property type="protein sequence ID" value="PWD84777.1"/>
    <property type="molecule type" value="Genomic_DNA"/>
</dbReference>
<dbReference type="InterPro" id="IPR004626">
    <property type="entry name" value="RarD"/>
</dbReference>
<comment type="subcellular location">
    <subcellularLocation>
        <location evidence="1">Cell membrane</location>
        <topology evidence="1">Multi-pass membrane protein</topology>
    </subcellularLocation>
</comment>
<evidence type="ECO:0000313" key="10">
    <source>
        <dbReference type="EMBL" id="PWD84777.1"/>
    </source>
</evidence>
<evidence type="ECO:0000313" key="11">
    <source>
        <dbReference type="Proteomes" id="UP000244948"/>
    </source>
</evidence>
<keyword evidence="6 8" id="KW-1133">Transmembrane helix</keyword>
<evidence type="ECO:0000256" key="1">
    <source>
        <dbReference type="ARBA" id="ARBA00004651"/>
    </source>
</evidence>
<feature type="transmembrane region" description="Helical" evidence="8">
    <location>
        <begin position="108"/>
        <end position="125"/>
    </location>
</feature>